<dbReference type="InterPro" id="IPR001245">
    <property type="entry name" value="Ser-Thr/Tyr_kinase_cat_dom"/>
</dbReference>
<comment type="catalytic activity">
    <reaction evidence="6 8">
        <text>L-tyrosyl-[protein] + ATP = O-phospho-L-tyrosyl-[protein] + ADP + H(+)</text>
        <dbReference type="Rhea" id="RHEA:10596"/>
        <dbReference type="Rhea" id="RHEA-COMP:10136"/>
        <dbReference type="Rhea" id="RHEA-COMP:20101"/>
        <dbReference type="ChEBI" id="CHEBI:15378"/>
        <dbReference type="ChEBI" id="CHEBI:30616"/>
        <dbReference type="ChEBI" id="CHEBI:46858"/>
        <dbReference type="ChEBI" id="CHEBI:61978"/>
        <dbReference type="ChEBI" id="CHEBI:456216"/>
        <dbReference type="EC" id="2.7.10.2"/>
    </reaction>
</comment>
<evidence type="ECO:0000256" key="3">
    <source>
        <dbReference type="ARBA" id="ARBA00022777"/>
    </source>
</evidence>
<feature type="compositionally biased region" description="Basic and acidic residues" evidence="9">
    <location>
        <begin position="502"/>
        <end position="516"/>
    </location>
</feature>
<dbReference type="SUPFAM" id="SSF56112">
    <property type="entry name" value="Protein kinase-like (PK-like)"/>
    <property type="match status" value="1"/>
</dbReference>
<dbReference type="PROSITE" id="PS50011">
    <property type="entry name" value="PROTEIN_KINASE_DOM"/>
    <property type="match status" value="1"/>
</dbReference>
<dbReference type="PROSITE" id="PS00109">
    <property type="entry name" value="PROTEIN_KINASE_TYR"/>
    <property type="match status" value="1"/>
</dbReference>
<gene>
    <name evidence="12" type="ORF">BXYJ_LOCUS1966</name>
</gene>
<dbReference type="OrthoDB" id="98077at2759"/>
<keyword evidence="2 8" id="KW-0547">Nucleotide-binding</keyword>
<dbReference type="SMART" id="SM00252">
    <property type="entry name" value="SH2"/>
    <property type="match status" value="1"/>
</dbReference>
<dbReference type="PRINTS" id="PR00401">
    <property type="entry name" value="SH2DOMAIN"/>
</dbReference>
<proteinExistence type="inferred from homology"/>
<evidence type="ECO:0000256" key="9">
    <source>
        <dbReference type="SAM" id="MobiDB-lite"/>
    </source>
</evidence>
<dbReference type="InterPro" id="IPR008266">
    <property type="entry name" value="Tyr_kinase_AS"/>
</dbReference>
<keyword evidence="7" id="KW-0727">SH2 domain</keyword>
<dbReference type="Gene3D" id="1.10.510.10">
    <property type="entry name" value="Transferase(Phosphotransferase) domain 1"/>
    <property type="match status" value="1"/>
</dbReference>
<evidence type="ECO:0000259" key="10">
    <source>
        <dbReference type="PROSITE" id="PS50001"/>
    </source>
</evidence>
<dbReference type="InterPro" id="IPR020635">
    <property type="entry name" value="Tyr_kinase_cat_dom"/>
</dbReference>
<dbReference type="AlphaFoldDB" id="A0A7I8XL65"/>
<evidence type="ECO:0000256" key="5">
    <source>
        <dbReference type="ARBA" id="ARBA00023137"/>
    </source>
</evidence>
<evidence type="ECO:0000256" key="2">
    <source>
        <dbReference type="ARBA" id="ARBA00022741"/>
    </source>
</evidence>
<dbReference type="InterPro" id="IPR050198">
    <property type="entry name" value="Non-receptor_tyrosine_kinases"/>
</dbReference>
<feature type="domain" description="SH2" evidence="10">
    <location>
        <begin position="38"/>
        <end position="132"/>
    </location>
</feature>
<name>A0A7I8XL65_BURXY</name>
<dbReference type="SMART" id="SM00219">
    <property type="entry name" value="TyrKc"/>
    <property type="match status" value="1"/>
</dbReference>
<feature type="compositionally biased region" description="Basic residues" evidence="9">
    <location>
        <begin position="479"/>
        <end position="493"/>
    </location>
</feature>
<accession>A0A7I8XL65</accession>
<dbReference type="Pfam" id="PF00017">
    <property type="entry name" value="SH2"/>
    <property type="match status" value="1"/>
</dbReference>
<feature type="region of interest" description="Disordered" evidence="9">
    <location>
        <begin position="469"/>
        <end position="547"/>
    </location>
</feature>
<dbReference type="EC" id="2.7.10.2" evidence="8"/>
<sequence>MLIYHSATSNYRPLLGMSEIKAANTLKDLPAQLDQEGWYVGLLPETQSEELLKQKGDFVVRLSETKKGNNFKLVVKTGKKLYHLPINIENNLWLLASKKKNQFKTITELIEFFKKNDLPVDDEMGVRLVNPVQKPRFLLKRKDIKFDKKLLGSGNFCDIHKGLYREKRVCAVKICHTINTADEAPIQVGEANNMIAEAKLMRSINHPNIVKFYGICCDQTPVMIVMELCPGGSLLRHLTREGAAITTGERIKFAAETAGGMNHLHSKDVVHRDLAARNCLISKTGVVKIGDFGLSKIVSDLAGENLKNMPIPLRWMAPETLTDKPQFSKASDVWAYGVLLFEIFSHGQKPWPDWENKRIATHIRRNQMIDFPSTAPDEVRKMVNEGLWHRDPTKRLDFHNITRLFIQISIKYPAPVLDKLTVNNIPDVCATGNEEPAFLCETAEDTADGAPPITTNIEYDVKLKRFVESPTPTDDQHSNKKKLQRKSSLKKRNQVTVTCEVTEEKVTQGSEEEKVKSTPAPKGRIGKGKHRKSMANTPPVKRMSNKS</sequence>
<keyword evidence="5 8" id="KW-0829">Tyrosine-protein kinase</keyword>
<dbReference type="Proteomes" id="UP000659654">
    <property type="component" value="Unassembled WGS sequence"/>
</dbReference>
<protein>
    <recommendedName>
        <fullName evidence="8">Tyrosine-protein kinase</fullName>
        <ecNumber evidence="8">2.7.10.2</ecNumber>
    </recommendedName>
</protein>
<dbReference type="CDD" id="cd00192">
    <property type="entry name" value="PTKc"/>
    <property type="match status" value="1"/>
</dbReference>
<dbReference type="InterPro" id="IPR011009">
    <property type="entry name" value="Kinase-like_dom_sf"/>
</dbReference>
<dbReference type="SUPFAM" id="SSF55550">
    <property type="entry name" value="SH2 domain"/>
    <property type="match status" value="1"/>
</dbReference>
<dbReference type="Pfam" id="PF07714">
    <property type="entry name" value="PK_Tyr_Ser-Thr"/>
    <property type="match status" value="1"/>
</dbReference>
<keyword evidence="13" id="KW-1185">Reference proteome</keyword>
<organism evidence="12 13">
    <name type="scientific">Bursaphelenchus xylophilus</name>
    <name type="common">Pinewood nematode worm</name>
    <name type="synonym">Aphelenchoides xylophilus</name>
    <dbReference type="NCBI Taxonomy" id="6326"/>
    <lineage>
        <taxon>Eukaryota</taxon>
        <taxon>Metazoa</taxon>
        <taxon>Ecdysozoa</taxon>
        <taxon>Nematoda</taxon>
        <taxon>Chromadorea</taxon>
        <taxon>Rhabditida</taxon>
        <taxon>Tylenchina</taxon>
        <taxon>Tylenchomorpha</taxon>
        <taxon>Aphelenchoidea</taxon>
        <taxon>Aphelenchoididae</taxon>
        <taxon>Bursaphelenchus</taxon>
    </lineage>
</organism>
<reference evidence="12" key="1">
    <citation type="submission" date="2020-09" db="EMBL/GenBank/DDBJ databases">
        <authorList>
            <person name="Kikuchi T."/>
        </authorList>
    </citation>
    <scope>NUCLEOTIDE SEQUENCE</scope>
    <source>
        <strain evidence="12">Ka4C1</strain>
    </source>
</reference>
<dbReference type="Proteomes" id="UP000582659">
    <property type="component" value="Unassembled WGS sequence"/>
</dbReference>
<dbReference type="Gene3D" id="3.30.505.10">
    <property type="entry name" value="SH2 domain"/>
    <property type="match status" value="1"/>
</dbReference>
<evidence type="ECO:0000259" key="11">
    <source>
        <dbReference type="PROSITE" id="PS50011"/>
    </source>
</evidence>
<evidence type="ECO:0000313" key="12">
    <source>
        <dbReference type="EMBL" id="CAD5210513.1"/>
    </source>
</evidence>
<comment type="similarity">
    <text evidence="8">Belongs to the protein kinase superfamily. Tyr protein kinase family.</text>
</comment>
<feature type="domain" description="Protein kinase" evidence="11">
    <location>
        <begin position="145"/>
        <end position="406"/>
    </location>
</feature>
<comment type="caution">
    <text evidence="12">The sequence shown here is derived from an EMBL/GenBank/DDBJ whole genome shotgun (WGS) entry which is preliminary data.</text>
</comment>
<dbReference type="GO" id="GO:0004715">
    <property type="term" value="F:non-membrane spanning protein tyrosine kinase activity"/>
    <property type="evidence" value="ECO:0007669"/>
    <property type="project" value="UniProtKB-EC"/>
</dbReference>
<dbReference type="PRINTS" id="PR00109">
    <property type="entry name" value="TYRKINASE"/>
</dbReference>
<keyword evidence="4 8" id="KW-0067">ATP-binding</keyword>
<evidence type="ECO:0000313" key="13">
    <source>
        <dbReference type="Proteomes" id="UP000659654"/>
    </source>
</evidence>
<dbReference type="InterPro" id="IPR000980">
    <property type="entry name" value="SH2"/>
</dbReference>
<dbReference type="EMBL" id="CAJFDI010000001">
    <property type="protein sequence ID" value="CAD5210513.1"/>
    <property type="molecule type" value="Genomic_DNA"/>
</dbReference>
<dbReference type="InterPro" id="IPR036860">
    <property type="entry name" value="SH2_dom_sf"/>
</dbReference>
<feature type="compositionally biased region" description="Basic residues" evidence="9">
    <location>
        <begin position="524"/>
        <end position="533"/>
    </location>
</feature>
<evidence type="ECO:0000256" key="8">
    <source>
        <dbReference type="RuleBase" id="RU362096"/>
    </source>
</evidence>
<evidence type="ECO:0000256" key="7">
    <source>
        <dbReference type="PROSITE-ProRule" id="PRU00191"/>
    </source>
</evidence>
<dbReference type="InterPro" id="IPR000719">
    <property type="entry name" value="Prot_kinase_dom"/>
</dbReference>
<keyword evidence="1 8" id="KW-0808">Transferase</keyword>
<dbReference type="PROSITE" id="PS50001">
    <property type="entry name" value="SH2"/>
    <property type="match status" value="1"/>
</dbReference>
<dbReference type="GO" id="GO:0005524">
    <property type="term" value="F:ATP binding"/>
    <property type="evidence" value="ECO:0007669"/>
    <property type="project" value="UniProtKB-KW"/>
</dbReference>
<evidence type="ECO:0000256" key="6">
    <source>
        <dbReference type="ARBA" id="ARBA00051245"/>
    </source>
</evidence>
<dbReference type="SMR" id="A0A7I8XL65"/>
<dbReference type="EMBL" id="CAJFCV020000001">
    <property type="protein sequence ID" value="CAG9086529.1"/>
    <property type="molecule type" value="Genomic_DNA"/>
</dbReference>
<dbReference type="PANTHER" id="PTHR24418">
    <property type="entry name" value="TYROSINE-PROTEIN KINASE"/>
    <property type="match status" value="1"/>
</dbReference>
<keyword evidence="3 8" id="KW-0418">Kinase</keyword>
<evidence type="ECO:0000256" key="4">
    <source>
        <dbReference type="ARBA" id="ARBA00022840"/>
    </source>
</evidence>
<evidence type="ECO:0000256" key="1">
    <source>
        <dbReference type="ARBA" id="ARBA00022679"/>
    </source>
</evidence>